<gene>
    <name evidence="4" type="ORF">IV88_GL000007</name>
</gene>
<evidence type="ECO:0000313" key="5">
    <source>
        <dbReference type="Proteomes" id="UP000051249"/>
    </source>
</evidence>
<dbReference type="PANTHER" id="PTHR12526">
    <property type="entry name" value="GLYCOSYLTRANSFERASE"/>
    <property type="match status" value="1"/>
</dbReference>
<sequence length="463" mass="52683">MTNNLFCINDMSQNHSGRSLAICDRILIFQELNIPCLLTTFAFNSDILNVFDQQNINLELTSNMYLSLIFDIQNLSELQNPDTKWSENSHQTSTGILVFSDLLNQSGELLSRSYYANTESNIRYKFRTDYFGKNQKLRLQEFYDENEILLSARYWDNQEWLVFQTKSELITYYLNKLIGDQSTILYSDAVNEEEQAIYNTLANKYIIGRVNILHAEHLTQYQTIRPGYRNMLLSKNSNTWYVCGTQRQVYDLKQLGLTNSLNIPPISGTTESTINTSQTANDFLVLVSRIDPVKRVEDAITAVTLAHKVNPNISFEIWGQPEDAQYQKKLDELITTSMANEFIKFMGPTTRPIEVFQRANLALVCSKEEGFARTITESLSAGTPLVGYQTEYGPKEMIIDSKTGISVPDGDTDALSQAILSGLKQFSNEKSRCNAAHWVNTYAGRSVIANKWNNLVKRVNSNA</sequence>
<organism evidence="4 5">
    <name type="scientific">Pediococcus argentinicus</name>
    <dbReference type="NCBI Taxonomy" id="480391"/>
    <lineage>
        <taxon>Bacteria</taxon>
        <taxon>Bacillati</taxon>
        <taxon>Bacillota</taxon>
        <taxon>Bacilli</taxon>
        <taxon>Lactobacillales</taxon>
        <taxon>Lactobacillaceae</taxon>
        <taxon>Pediococcus</taxon>
    </lineage>
</organism>
<dbReference type="Gene3D" id="3.40.50.2000">
    <property type="entry name" value="Glycogen Phosphorylase B"/>
    <property type="match status" value="2"/>
</dbReference>
<dbReference type="Pfam" id="PF00534">
    <property type="entry name" value="Glycos_transf_1"/>
    <property type="match status" value="1"/>
</dbReference>
<keyword evidence="2" id="KW-0808">Transferase</keyword>
<feature type="domain" description="Glycosyl transferase family 1" evidence="3">
    <location>
        <begin position="276"/>
        <end position="425"/>
    </location>
</feature>
<reference evidence="4 5" key="1">
    <citation type="journal article" date="2015" name="Genome Announc.">
        <title>Expanding the biotechnology potential of lactobacilli through comparative genomics of 213 strains and associated genera.</title>
        <authorList>
            <person name="Sun Z."/>
            <person name="Harris H.M."/>
            <person name="McCann A."/>
            <person name="Guo C."/>
            <person name="Argimon S."/>
            <person name="Zhang W."/>
            <person name="Yang X."/>
            <person name="Jeffery I.B."/>
            <person name="Cooney J.C."/>
            <person name="Kagawa T.F."/>
            <person name="Liu W."/>
            <person name="Song Y."/>
            <person name="Salvetti E."/>
            <person name="Wrobel A."/>
            <person name="Rasinkangas P."/>
            <person name="Parkhill J."/>
            <person name="Rea M.C."/>
            <person name="O'Sullivan O."/>
            <person name="Ritari J."/>
            <person name="Douillard F.P."/>
            <person name="Paul Ross R."/>
            <person name="Yang R."/>
            <person name="Briner A.E."/>
            <person name="Felis G.E."/>
            <person name="de Vos W.M."/>
            <person name="Barrangou R."/>
            <person name="Klaenhammer T.R."/>
            <person name="Caufield P.W."/>
            <person name="Cui Y."/>
            <person name="Zhang H."/>
            <person name="O'Toole P.W."/>
        </authorList>
    </citation>
    <scope>NUCLEOTIDE SEQUENCE [LARGE SCALE GENOMIC DNA]</scope>
    <source>
        <strain evidence="4 5">DSM 23026</strain>
    </source>
</reference>
<keyword evidence="5" id="KW-1185">Reference proteome</keyword>
<dbReference type="PATRIC" id="fig|480391.4.peg.9"/>
<protein>
    <recommendedName>
        <fullName evidence="3">Glycosyl transferase family 1 domain-containing protein</fullName>
    </recommendedName>
</protein>
<accession>A0A0R2NKA7</accession>
<evidence type="ECO:0000313" key="4">
    <source>
        <dbReference type="EMBL" id="KRO26222.1"/>
    </source>
</evidence>
<dbReference type="Proteomes" id="UP000051249">
    <property type="component" value="Unassembled WGS sequence"/>
</dbReference>
<dbReference type="OrthoDB" id="9765175at2"/>
<dbReference type="SUPFAM" id="SSF53756">
    <property type="entry name" value="UDP-Glycosyltransferase/glycogen phosphorylase"/>
    <property type="match status" value="1"/>
</dbReference>
<dbReference type="PANTHER" id="PTHR12526:SF629">
    <property type="entry name" value="TEICHURONIC ACID BIOSYNTHESIS GLYCOSYLTRANSFERASE TUAH-RELATED"/>
    <property type="match status" value="1"/>
</dbReference>
<keyword evidence="1" id="KW-0328">Glycosyltransferase</keyword>
<evidence type="ECO:0000256" key="2">
    <source>
        <dbReference type="ARBA" id="ARBA00022679"/>
    </source>
</evidence>
<dbReference type="GO" id="GO:0016757">
    <property type="term" value="F:glycosyltransferase activity"/>
    <property type="evidence" value="ECO:0007669"/>
    <property type="project" value="UniProtKB-KW"/>
</dbReference>
<comment type="caution">
    <text evidence="4">The sequence shown here is derived from an EMBL/GenBank/DDBJ whole genome shotgun (WGS) entry which is preliminary data.</text>
</comment>
<evidence type="ECO:0000259" key="3">
    <source>
        <dbReference type="Pfam" id="PF00534"/>
    </source>
</evidence>
<dbReference type="AlphaFoldDB" id="A0A0R2NKA7"/>
<evidence type="ECO:0000256" key="1">
    <source>
        <dbReference type="ARBA" id="ARBA00022676"/>
    </source>
</evidence>
<dbReference type="InterPro" id="IPR001296">
    <property type="entry name" value="Glyco_trans_1"/>
</dbReference>
<dbReference type="RefSeq" id="WP_083486794.1">
    <property type="nucleotide sequence ID" value="NZ_BJZZ01000064.1"/>
</dbReference>
<proteinExistence type="predicted"/>
<dbReference type="EMBL" id="JQCQ01000001">
    <property type="protein sequence ID" value="KRO26222.1"/>
    <property type="molecule type" value="Genomic_DNA"/>
</dbReference>
<name>A0A0R2NKA7_9LACO</name>